<reference evidence="3" key="1">
    <citation type="submission" date="2016-09" db="EMBL/GenBank/DDBJ databases">
        <authorList>
            <person name="Varghese N."/>
            <person name="Submissions S."/>
        </authorList>
    </citation>
    <scope>NUCLEOTIDE SEQUENCE [LARGE SCALE GENOMIC DNA]</scope>
    <source>
        <strain evidence="3">ANC 3699</strain>
    </source>
</reference>
<gene>
    <name evidence="2" type="ORF">SAMN05421749_10937</name>
</gene>
<evidence type="ECO:0000256" key="1">
    <source>
        <dbReference type="ARBA" id="ARBA00044777"/>
    </source>
</evidence>
<evidence type="ECO:0000313" key="2">
    <source>
        <dbReference type="EMBL" id="SDC64367.1"/>
    </source>
</evidence>
<dbReference type="PANTHER" id="PTHR33969">
    <property type="entry name" value="SEGREGATION AND CONDENSATION PROTEIN A"/>
    <property type="match status" value="1"/>
</dbReference>
<dbReference type="OrthoDB" id="9811016at2"/>
<dbReference type="AlphaFoldDB" id="A0A1G6NAF3"/>
<protein>
    <recommendedName>
        <fullName evidence="1">Segregation and condensation protein A</fullName>
    </recommendedName>
</protein>
<keyword evidence="3" id="KW-1185">Reference proteome</keyword>
<accession>A0A1G6NAF3</accession>
<dbReference type="Pfam" id="PF02616">
    <property type="entry name" value="SMC_ScpA"/>
    <property type="match status" value="1"/>
</dbReference>
<dbReference type="Gene3D" id="6.10.250.2410">
    <property type="match status" value="1"/>
</dbReference>
<dbReference type="Proteomes" id="UP000242317">
    <property type="component" value="Unassembled WGS sequence"/>
</dbReference>
<name>A0A1G6NAF3_9GAMM</name>
<sequence length="288" mass="32722">MTIDATLSLDRPAIRVLDEYYQDIPEDLYIPPEAFAILLSQFEGPLDFLLYLVQKNGFDLTHLDIAPIAKQYLHYMEQMKSLNIELTADYMVMAALLADLKSRLLLPIPESAIEFEDDPKKQLIDRLEHYLKIKQAAERLAAHSILERDVFVAQASLGERHQVIDRFDVADLHDALLCIFQRPDPHVHQVEHEAVQLEERMQFIQSVLADGACLEFGRLLNPNQGRMGVVVTFVAVLELVKQQHVMIVHDGVERTLAIQSKAIQSKAIQSKAFENTQDQGEAYATSFS</sequence>
<organism evidence="2 3">
    <name type="scientific">Acinetobacter marinus</name>
    <dbReference type="NCBI Taxonomy" id="281375"/>
    <lineage>
        <taxon>Bacteria</taxon>
        <taxon>Pseudomonadati</taxon>
        <taxon>Pseudomonadota</taxon>
        <taxon>Gammaproteobacteria</taxon>
        <taxon>Moraxellales</taxon>
        <taxon>Moraxellaceae</taxon>
        <taxon>Acinetobacter</taxon>
    </lineage>
</organism>
<dbReference type="EMBL" id="FMYK01000009">
    <property type="protein sequence ID" value="SDC64367.1"/>
    <property type="molecule type" value="Genomic_DNA"/>
</dbReference>
<dbReference type="InterPro" id="IPR003768">
    <property type="entry name" value="ScpA"/>
</dbReference>
<evidence type="ECO:0000313" key="3">
    <source>
        <dbReference type="Proteomes" id="UP000242317"/>
    </source>
</evidence>
<dbReference type="PANTHER" id="PTHR33969:SF2">
    <property type="entry name" value="SEGREGATION AND CONDENSATION PROTEIN A"/>
    <property type="match status" value="1"/>
</dbReference>
<proteinExistence type="predicted"/>